<evidence type="ECO:0000313" key="1">
    <source>
        <dbReference type="EMBL" id="RDD63364.1"/>
    </source>
</evidence>
<reference evidence="1 2" key="1">
    <citation type="submission" date="2018-07" db="EMBL/GenBank/DDBJ databases">
        <title>Venubactetium sediminum gen. nov., sp. nov., isolated from a marine solar saltern.</title>
        <authorList>
            <person name="Wang S."/>
        </authorList>
    </citation>
    <scope>NUCLEOTIDE SEQUENCE [LARGE SCALE GENOMIC DNA]</scope>
    <source>
        <strain evidence="1 2">WD2A32</strain>
    </source>
</reference>
<dbReference type="EMBL" id="QPMH01000002">
    <property type="protein sequence ID" value="RDD63364.1"/>
    <property type="molecule type" value="Genomic_DNA"/>
</dbReference>
<keyword evidence="2" id="KW-1185">Reference proteome</keyword>
<name>A0A369TFI8_9PROT</name>
<protein>
    <submittedName>
        <fullName evidence="1">Uncharacterized protein</fullName>
    </submittedName>
</protein>
<evidence type="ECO:0000313" key="2">
    <source>
        <dbReference type="Proteomes" id="UP000253941"/>
    </source>
</evidence>
<sequence length="184" mass="19934">MPIRFRRTLSRRGGDAYLMHMRAVILMLVVTLVAGTLAGCGGRAEPPPYPSVRAMRVDYATIEVRVSDLTPSTQVGDIRLVAPDGRTFEPESRRTVRGIAATSERPAVGVGATGGSESGVDPSISLSLPLTNWSWFRTEERDIRAVVARIPVPGDYSDADEGWHVQAELIDAAGVGRTRHTPVR</sequence>
<dbReference type="Proteomes" id="UP000253941">
    <property type="component" value="Unassembled WGS sequence"/>
</dbReference>
<accession>A0A369TFI8</accession>
<comment type="caution">
    <text evidence="1">The sequence shown here is derived from an EMBL/GenBank/DDBJ whole genome shotgun (WGS) entry which is preliminary data.</text>
</comment>
<dbReference type="AlphaFoldDB" id="A0A369TFI8"/>
<proteinExistence type="predicted"/>
<gene>
    <name evidence="1" type="ORF">DRB17_02660</name>
</gene>
<organism evidence="1 2">
    <name type="scientific">Ferruginivarius sediminum</name>
    <dbReference type="NCBI Taxonomy" id="2661937"/>
    <lineage>
        <taxon>Bacteria</taxon>
        <taxon>Pseudomonadati</taxon>
        <taxon>Pseudomonadota</taxon>
        <taxon>Alphaproteobacteria</taxon>
        <taxon>Rhodospirillales</taxon>
        <taxon>Rhodospirillaceae</taxon>
        <taxon>Ferruginivarius</taxon>
    </lineage>
</organism>